<name>A0A9W8CL26_9FUNG</name>
<organism evidence="3 4">
    <name type="scientific">Coemansia asiatica</name>
    <dbReference type="NCBI Taxonomy" id="1052880"/>
    <lineage>
        <taxon>Eukaryota</taxon>
        <taxon>Fungi</taxon>
        <taxon>Fungi incertae sedis</taxon>
        <taxon>Zoopagomycota</taxon>
        <taxon>Kickxellomycotina</taxon>
        <taxon>Kickxellomycetes</taxon>
        <taxon>Kickxellales</taxon>
        <taxon>Kickxellaceae</taxon>
        <taxon>Coemansia</taxon>
    </lineage>
</organism>
<sequence length="1259" mass="141842">MSFNNTHITNNNDDDEMLDINAENDAMLDEARLINAVRSATEMLAAEGLGSMVDIDLMQSNSASLHTQTMEWDRAQSQSHQDIPGATFDDSDNRSEYSDEEEEQEDDLGQSQDQMDTGRAARSANLRASGSRNINYSEMLADVLVEDDEDSDFDESEASAASSDVEYHMRQYEDEARFAAGFSRSKKSTNKASLSKGQKKRGQARNIGIQRKRNHRKPRQRKTPKYSIEVQRLLGIANQCYVEHDLVKAFNTFCDVIRLDPYCGPAWNTMALIREEEGRYDDALQLYTVSAHLNPSESSLWDRLYSMHMTTVSATEEAARAGDPIAKAKYGHAMDQALYCISFVNRNDPLDKAAWMNKMTVLEKQENYKGMAKAYKTMLKNDPYDMETIRMAAVVFAKKCDNVEMPIKWFSEAFAFYNRQAIEVAEDAASRAKGDTARKSHRGGGGGGGAFGKSDDEDEEEEEDYDPEWAEYFQSNPTKTVPMEELGGYSYNDINMMAELRILRNEYEAAVVDIKRGSRFIQSRGREQQWEDQELIDENDEEYTVDPENPELSANALPIELRVKLGQCRLALGYHATAQMHIEPLFSLDVVAYEDLYVDVAETYAETGNVELALGTYQRLMDREETNQPSLWERMAKCYRELGNMDEAQEYAEAVVQADPSDIDMRLWLAEVYEESGQVDKAYNMIQIVEGIQEEERREQVSADSSLGQSAEAAAAAAAVVLMQAGDNSRHGLGQQLSLMEIWEAPSSVVQIDKRKPSEIAIRRRREAEEERKRCIMAMRNAEVAFKKLDLLKPAIDESQDAAAVREYCATAQRLYNDWRHMRAFVRSDRNKPFVMYRSTVMASLESCAVDDDLDARSVSSGQATVQRRLTQMKRRLSKRQKRADTAANMEADGGEDREETAVATTFRGQPFDRWFDMFLLYGKCLCLDGEPESALDMLDLVFQSSVFCAQSDKRLAIRLVMLSIAIRSNALDRLYDLVRWWCGSQPNKAVMYKIMGYAMSGSAAAMVTLTSANMYKYVRRQLKELNDIFYADKQGIDLPVPDGRLLFRDHDADESDKIVSSISRVRRQQRELTKGDIAAMHTVAAHVMLVARTGVASIMQYTLALSLTPQDPSVALHLGAAYLMHSTQRRTRDAQAMAIRGLAFIQRYAELQCVAELRARGTLENMRGRAGNGVLDVVVTQEIAFNFARAFHFLGMLDLAIDNYMRVFSLPVSQLAAGADDKAASDLRSEAAYNLAAICIASGAVTQARGLLKRYCTI</sequence>
<feature type="region of interest" description="Disordered" evidence="2">
    <location>
        <begin position="431"/>
        <end position="477"/>
    </location>
</feature>
<dbReference type="EMBL" id="JANBOH010000004">
    <property type="protein sequence ID" value="KAJ1648492.1"/>
    <property type="molecule type" value="Genomic_DNA"/>
</dbReference>
<proteinExistence type="predicted"/>
<evidence type="ECO:0000256" key="2">
    <source>
        <dbReference type="SAM" id="MobiDB-lite"/>
    </source>
</evidence>
<dbReference type="InterPro" id="IPR039340">
    <property type="entry name" value="Tfc4/TFIIIC-102/Sfc4"/>
</dbReference>
<keyword evidence="4" id="KW-1185">Reference proteome</keyword>
<dbReference type="Proteomes" id="UP001145021">
    <property type="component" value="Unassembled WGS sequence"/>
</dbReference>
<dbReference type="PANTHER" id="PTHR23082">
    <property type="entry name" value="TRANSCRIPTION INITIATION FACTOR IIIC TFIIIC , POLYPEPTIDE 3-RELATED"/>
    <property type="match status" value="1"/>
</dbReference>
<protein>
    <submittedName>
        <fullName evidence="3">Transcription factor TFIIIC subunit tfc4</fullName>
    </submittedName>
</protein>
<dbReference type="AlphaFoldDB" id="A0A9W8CL26"/>
<feature type="repeat" description="TPR" evidence="1">
    <location>
        <begin position="629"/>
        <end position="662"/>
    </location>
</feature>
<dbReference type="PROSITE" id="PS50005">
    <property type="entry name" value="TPR"/>
    <property type="match status" value="3"/>
</dbReference>
<dbReference type="Pfam" id="PF14559">
    <property type="entry name" value="TPR_19"/>
    <property type="match status" value="1"/>
</dbReference>
<evidence type="ECO:0000256" key="1">
    <source>
        <dbReference type="PROSITE-ProRule" id="PRU00339"/>
    </source>
</evidence>
<feature type="compositionally biased region" description="Acidic residues" evidence="2">
    <location>
        <begin position="98"/>
        <end position="108"/>
    </location>
</feature>
<accession>A0A9W8CL26</accession>
<feature type="region of interest" description="Disordered" evidence="2">
    <location>
        <begin position="68"/>
        <end position="126"/>
    </location>
</feature>
<feature type="compositionally biased region" description="Acidic residues" evidence="2">
    <location>
        <begin position="148"/>
        <end position="157"/>
    </location>
</feature>
<evidence type="ECO:0000313" key="3">
    <source>
        <dbReference type="EMBL" id="KAJ1648492.1"/>
    </source>
</evidence>
<comment type="caution">
    <text evidence="3">The sequence shown here is derived from an EMBL/GenBank/DDBJ whole genome shotgun (WGS) entry which is preliminary data.</text>
</comment>
<feature type="repeat" description="TPR" evidence="1">
    <location>
        <begin position="594"/>
        <end position="627"/>
    </location>
</feature>
<feature type="region of interest" description="Disordered" evidence="2">
    <location>
        <begin position="178"/>
        <end position="224"/>
    </location>
</feature>
<feature type="repeat" description="TPR" evidence="1">
    <location>
        <begin position="264"/>
        <end position="297"/>
    </location>
</feature>
<feature type="compositionally biased region" description="Polar residues" evidence="2">
    <location>
        <begin position="68"/>
        <end position="81"/>
    </location>
</feature>
<dbReference type="InterPro" id="IPR011990">
    <property type="entry name" value="TPR-like_helical_dom_sf"/>
</dbReference>
<feature type="compositionally biased region" description="Basic residues" evidence="2">
    <location>
        <begin position="210"/>
        <end position="224"/>
    </location>
</feature>
<reference evidence="3" key="1">
    <citation type="submission" date="2022-07" db="EMBL/GenBank/DDBJ databases">
        <title>Phylogenomic reconstructions and comparative analyses of Kickxellomycotina fungi.</title>
        <authorList>
            <person name="Reynolds N.K."/>
            <person name="Stajich J.E."/>
            <person name="Barry K."/>
            <person name="Grigoriev I.V."/>
            <person name="Crous P."/>
            <person name="Smith M.E."/>
        </authorList>
    </citation>
    <scope>NUCLEOTIDE SEQUENCE</scope>
    <source>
        <strain evidence="3">NBRC 105413</strain>
    </source>
</reference>
<dbReference type="GO" id="GO:0006383">
    <property type="term" value="P:transcription by RNA polymerase III"/>
    <property type="evidence" value="ECO:0007669"/>
    <property type="project" value="InterPro"/>
</dbReference>
<dbReference type="PANTHER" id="PTHR23082:SF0">
    <property type="entry name" value="GENERAL TRANSCRIPTION FACTOR 3C POLYPEPTIDE 3"/>
    <property type="match status" value="1"/>
</dbReference>
<feature type="region of interest" description="Disordered" evidence="2">
    <location>
        <begin position="148"/>
        <end position="167"/>
    </location>
</feature>
<dbReference type="GO" id="GO:0000127">
    <property type="term" value="C:transcription factor TFIIIC complex"/>
    <property type="evidence" value="ECO:0007669"/>
    <property type="project" value="TreeGrafter"/>
</dbReference>
<evidence type="ECO:0000313" key="4">
    <source>
        <dbReference type="Proteomes" id="UP001145021"/>
    </source>
</evidence>
<keyword evidence="1" id="KW-0802">TPR repeat</keyword>
<feature type="compositionally biased region" description="Acidic residues" evidence="2">
    <location>
        <begin position="455"/>
        <end position="469"/>
    </location>
</feature>
<dbReference type="Gene3D" id="1.25.40.10">
    <property type="entry name" value="Tetratricopeptide repeat domain"/>
    <property type="match status" value="2"/>
</dbReference>
<feature type="region of interest" description="Disordered" evidence="2">
    <location>
        <begin position="875"/>
        <end position="897"/>
    </location>
</feature>
<dbReference type="SMART" id="SM00028">
    <property type="entry name" value="TPR"/>
    <property type="match status" value="5"/>
</dbReference>
<dbReference type="SUPFAM" id="SSF48452">
    <property type="entry name" value="TPR-like"/>
    <property type="match status" value="1"/>
</dbReference>
<gene>
    <name evidence="3" type="primary">TFC4</name>
    <name evidence="3" type="ORF">LPJ64_000189</name>
</gene>
<dbReference type="InterPro" id="IPR019734">
    <property type="entry name" value="TPR_rpt"/>
</dbReference>